<reference evidence="1" key="1">
    <citation type="journal article" date="2021" name="Front. Microbiol.">
        <title>Comprehensive Comparative Genomics and Phenotyping of Methylobacterium Species.</title>
        <authorList>
            <person name="Alessa O."/>
            <person name="Ogura Y."/>
            <person name="Fujitani Y."/>
            <person name="Takami H."/>
            <person name="Hayashi T."/>
            <person name="Sahin N."/>
            <person name="Tani A."/>
        </authorList>
    </citation>
    <scope>NUCLEOTIDE SEQUENCE</scope>
    <source>
        <strain evidence="1">DSM 19015</strain>
    </source>
</reference>
<reference evidence="1" key="2">
    <citation type="submission" date="2021-08" db="EMBL/GenBank/DDBJ databases">
        <authorList>
            <person name="Tani A."/>
            <person name="Ola A."/>
            <person name="Ogura Y."/>
            <person name="Katsura K."/>
            <person name="Hayashi T."/>
        </authorList>
    </citation>
    <scope>NUCLEOTIDE SEQUENCE</scope>
    <source>
        <strain evidence="1">DSM 19015</strain>
    </source>
</reference>
<dbReference type="RefSeq" id="WP_238246762.1">
    <property type="nucleotide sequence ID" value="NZ_BPQP01000100.1"/>
</dbReference>
<name>A0ABQ4S477_9HYPH</name>
<organism evidence="1 2">
    <name type="scientific">Methylobacterium iners</name>
    <dbReference type="NCBI Taxonomy" id="418707"/>
    <lineage>
        <taxon>Bacteria</taxon>
        <taxon>Pseudomonadati</taxon>
        <taxon>Pseudomonadota</taxon>
        <taxon>Alphaproteobacteria</taxon>
        <taxon>Hyphomicrobiales</taxon>
        <taxon>Methylobacteriaceae</taxon>
        <taxon>Methylobacterium</taxon>
    </lineage>
</organism>
<sequence length="117" mass="13075">MAVRALSLWVAFLTIWPRPIDAHDIYTHLKSQSGNSCCDNSDCRPAPYRVKSSGVEMLIGEDWVWVPRAMVEHRALDGDTGETNGGHWCGERYEGGYITYCAFLPPDLASARQGSER</sequence>
<proteinExistence type="predicted"/>
<evidence type="ECO:0000313" key="2">
    <source>
        <dbReference type="Proteomes" id="UP001055125"/>
    </source>
</evidence>
<protein>
    <submittedName>
        <fullName evidence="1">Uncharacterized protein</fullName>
    </submittedName>
</protein>
<dbReference type="Proteomes" id="UP001055125">
    <property type="component" value="Unassembled WGS sequence"/>
</dbReference>
<comment type="caution">
    <text evidence="1">The sequence shown here is derived from an EMBL/GenBank/DDBJ whole genome shotgun (WGS) entry which is preliminary data.</text>
</comment>
<gene>
    <name evidence="1" type="ORF">OCOJLMKI_4944</name>
</gene>
<dbReference type="EMBL" id="BPQP01000100">
    <property type="protein sequence ID" value="GJD97711.1"/>
    <property type="molecule type" value="Genomic_DNA"/>
</dbReference>
<accession>A0ABQ4S477</accession>
<evidence type="ECO:0000313" key="1">
    <source>
        <dbReference type="EMBL" id="GJD97711.1"/>
    </source>
</evidence>
<keyword evidence="2" id="KW-1185">Reference proteome</keyword>